<evidence type="ECO:0000313" key="2">
    <source>
        <dbReference type="EMBL" id="CAC5363378.1"/>
    </source>
</evidence>
<feature type="coiled-coil region" evidence="1">
    <location>
        <begin position="102"/>
        <end position="171"/>
    </location>
</feature>
<evidence type="ECO:0000256" key="1">
    <source>
        <dbReference type="SAM" id="Coils"/>
    </source>
</evidence>
<gene>
    <name evidence="2" type="ORF">MCOR_4826</name>
</gene>
<evidence type="ECO:0000313" key="3">
    <source>
        <dbReference type="Proteomes" id="UP000507470"/>
    </source>
</evidence>
<proteinExistence type="predicted"/>
<dbReference type="AlphaFoldDB" id="A0A6J8A7T2"/>
<dbReference type="Proteomes" id="UP000507470">
    <property type="component" value="Unassembled WGS sequence"/>
</dbReference>
<protein>
    <submittedName>
        <fullName evidence="2">Uncharacterized protein</fullName>
    </submittedName>
</protein>
<dbReference type="EMBL" id="CACVKT020000843">
    <property type="protein sequence ID" value="CAC5363378.1"/>
    <property type="molecule type" value="Genomic_DNA"/>
</dbReference>
<accession>A0A6J8A7T2</accession>
<keyword evidence="1" id="KW-0175">Coiled coil</keyword>
<reference evidence="2 3" key="1">
    <citation type="submission" date="2020-06" db="EMBL/GenBank/DDBJ databases">
        <authorList>
            <person name="Li R."/>
            <person name="Bekaert M."/>
        </authorList>
    </citation>
    <scope>NUCLEOTIDE SEQUENCE [LARGE SCALE GENOMIC DNA]</scope>
    <source>
        <strain evidence="3">wild</strain>
    </source>
</reference>
<organism evidence="2 3">
    <name type="scientific">Mytilus coruscus</name>
    <name type="common">Sea mussel</name>
    <dbReference type="NCBI Taxonomy" id="42192"/>
    <lineage>
        <taxon>Eukaryota</taxon>
        <taxon>Metazoa</taxon>
        <taxon>Spiralia</taxon>
        <taxon>Lophotrochozoa</taxon>
        <taxon>Mollusca</taxon>
        <taxon>Bivalvia</taxon>
        <taxon>Autobranchia</taxon>
        <taxon>Pteriomorphia</taxon>
        <taxon>Mytilida</taxon>
        <taxon>Mytiloidea</taxon>
        <taxon>Mytilidae</taxon>
        <taxon>Mytilinae</taxon>
        <taxon>Mytilus</taxon>
    </lineage>
</organism>
<name>A0A6J8A7T2_MYTCO</name>
<sequence>MELRNVNIEDFCGEFATNIMDENASGHGFMFLWKMERFKTFSKLNESNNCIDEKPIKQGQGVESSLADHEIDILIKVTENKNTNKATKWAVNVYEDWKNSKIEKVNSVFDSLSSRMDNLEKKFEDVLSEEIADAVQKVVHEEFGKEISNFKKEINQDIDNMKSDLDKLSKSDFILPMS</sequence>
<keyword evidence="3" id="KW-1185">Reference proteome</keyword>
<dbReference type="SUPFAM" id="SSF56837">
    <property type="entry name" value="Colicin"/>
    <property type="match status" value="1"/>
</dbReference>